<keyword evidence="2 4" id="KW-0560">Oxidoreductase</keyword>
<evidence type="ECO:0000256" key="3">
    <source>
        <dbReference type="PROSITE-ProRule" id="PRU10007"/>
    </source>
</evidence>
<comment type="similarity">
    <text evidence="1 4">Belongs to the aldehyde dehydrogenase family.</text>
</comment>
<protein>
    <submittedName>
        <fullName evidence="6">Aldehyde dehydrogenase</fullName>
    </submittedName>
</protein>
<dbReference type="STRING" id="349163.Acry_2389"/>
<feature type="domain" description="Aldehyde dehydrogenase" evidence="5">
    <location>
        <begin position="29"/>
        <end position="480"/>
    </location>
</feature>
<evidence type="ECO:0000259" key="5">
    <source>
        <dbReference type="Pfam" id="PF00171"/>
    </source>
</evidence>
<keyword evidence="7" id="KW-1185">Reference proteome</keyword>
<dbReference type="KEGG" id="acr:Acry_2389"/>
<organism evidence="6 7">
    <name type="scientific">Acidiphilium cryptum (strain JF-5)</name>
    <dbReference type="NCBI Taxonomy" id="349163"/>
    <lineage>
        <taxon>Bacteria</taxon>
        <taxon>Pseudomonadati</taxon>
        <taxon>Pseudomonadota</taxon>
        <taxon>Alphaproteobacteria</taxon>
        <taxon>Acetobacterales</taxon>
        <taxon>Acidocellaceae</taxon>
        <taxon>Acidiphilium</taxon>
    </lineage>
</organism>
<dbReference type="SUPFAM" id="SSF53720">
    <property type="entry name" value="ALDH-like"/>
    <property type="match status" value="1"/>
</dbReference>
<dbReference type="InterPro" id="IPR016161">
    <property type="entry name" value="Ald_DH/histidinol_DH"/>
</dbReference>
<dbReference type="AlphaFoldDB" id="A5G151"/>
<dbReference type="HOGENOM" id="CLU_005391_1_0_5"/>
<dbReference type="PANTHER" id="PTHR11699">
    <property type="entry name" value="ALDEHYDE DEHYDROGENASE-RELATED"/>
    <property type="match status" value="1"/>
</dbReference>
<sequence length="487" mass="51789">MSLPGRAAAWQTARAQNGVPAVAEHPRIHRILSPADGTEVAARALAGPAEIEQALERAAAAQKAWRRVGLAERMAICERFVAHFTANGAAIAAEISAQMGRPVSQTPGEIRGVAERARMMISLAAESLAPVRPAPVAGFERFITREPLGVVFVIGAWNYPYLITVNSVVPALLAGNAVVLKQASQTLLCAERFAASFAAAGLPEHVFQVLHLANADAEAVIRDPRVDFIAFTGSVATGHRVVRAAADRFAGIGLELGGKDPAYVRRDADIVHAADNLVDGAFFNSGQSCCGIERIYVDAAVYDDFIARFVETTNAYRLGHSLDPATTLGPMVNAAGADFVRGQIAEALAAGATALIDEARFPESRPGTPYLAPQVLVNVDHRMDVMRSESFGPVVGIMKVGSDEEAIGLMNDSPYGLTASVWTRDIEAATRIGGAIETGTVFMNRCDYLDPALAWVGVKDSGRGCTLSRIGFEHLTRPKSFHLKKAP</sequence>
<dbReference type="eggNOG" id="COG1012">
    <property type="taxonomic scope" value="Bacteria"/>
</dbReference>
<dbReference type="InterPro" id="IPR016163">
    <property type="entry name" value="Ald_DH_C"/>
</dbReference>
<dbReference type="InterPro" id="IPR016160">
    <property type="entry name" value="Ald_DH_CS_CYS"/>
</dbReference>
<dbReference type="EMBL" id="CP000697">
    <property type="protein sequence ID" value="ABQ31583.1"/>
    <property type="molecule type" value="Genomic_DNA"/>
</dbReference>
<proteinExistence type="inferred from homology"/>
<dbReference type="FunFam" id="3.40.309.10:FF:000009">
    <property type="entry name" value="Aldehyde dehydrogenase A"/>
    <property type="match status" value="1"/>
</dbReference>
<evidence type="ECO:0000256" key="1">
    <source>
        <dbReference type="ARBA" id="ARBA00009986"/>
    </source>
</evidence>
<reference evidence="6 7" key="1">
    <citation type="submission" date="2007-05" db="EMBL/GenBank/DDBJ databases">
        <title>Complete sequence of chromosome of Acidiphilium cryptum JF-5.</title>
        <authorList>
            <consortium name="US DOE Joint Genome Institute"/>
            <person name="Copeland A."/>
            <person name="Lucas S."/>
            <person name="Lapidus A."/>
            <person name="Barry K."/>
            <person name="Detter J.C."/>
            <person name="Glavina del Rio T."/>
            <person name="Hammon N."/>
            <person name="Israni S."/>
            <person name="Dalin E."/>
            <person name="Tice H."/>
            <person name="Pitluck S."/>
            <person name="Sims D."/>
            <person name="Brettin T."/>
            <person name="Bruce D."/>
            <person name="Han C."/>
            <person name="Schmutz J."/>
            <person name="Larimer F."/>
            <person name="Land M."/>
            <person name="Hauser L."/>
            <person name="Kyrpides N."/>
            <person name="Kim E."/>
            <person name="Magnuson T."/>
            <person name="Richardson P."/>
        </authorList>
    </citation>
    <scope>NUCLEOTIDE SEQUENCE [LARGE SCALE GENOMIC DNA]</scope>
    <source>
        <strain evidence="6 7">JF-5</strain>
    </source>
</reference>
<evidence type="ECO:0000313" key="7">
    <source>
        <dbReference type="Proteomes" id="UP000000245"/>
    </source>
</evidence>
<gene>
    <name evidence="6" type="ordered locus">Acry_2389</name>
</gene>
<dbReference type="InterPro" id="IPR029510">
    <property type="entry name" value="Ald_DH_CS_GLU"/>
</dbReference>
<dbReference type="Gene3D" id="3.40.605.10">
    <property type="entry name" value="Aldehyde Dehydrogenase, Chain A, domain 1"/>
    <property type="match status" value="1"/>
</dbReference>
<evidence type="ECO:0000256" key="2">
    <source>
        <dbReference type="ARBA" id="ARBA00023002"/>
    </source>
</evidence>
<dbReference type="InterPro" id="IPR015590">
    <property type="entry name" value="Aldehyde_DH_dom"/>
</dbReference>
<dbReference type="InterPro" id="IPR016162">
    <property type="entry name" value="Ald_DH_N"/>
</dbReference>
<feature type="active site" evidence="3">
    <location>
        <position position="255"/>
    </location>
</feature>
<evidence type="ECO:0000256" key="4">
    <source>
        <dbReference type="RuleBase" id="RU003345"/>
    </source>
</evidence>
<dbReference type="CDD" id="cd07102">
    <property type="entry name" value="ALDH_EDX86601"/>
    <property type="match status" value="1"/>
</dbReference>
<dbReference type="PROSITE" id="PS00070">
    <property type="entry name" value="ALDEHYDE_DEHYDR_CYS"/>
    <property type="match status" value="1"/>
</dbReference>
<dbReference type="Proteomes" id="UP000000245">
    <property type="component" value="Chromosome"/>
</dbReference>
<dbReference type="Gene3D" id="3.40.309.10">
    <property type="entry name" value="Aldehyde Dehydrogenase, Chain A, domain 2"/>
    <property type="match status" value="1"/>
</dbReference>
<dbReference type="PROSITE" id="PS00687">
    <property type="entry name" value="ALDEHYDE_DEHYDR_GLU"/>
    <property type="match status" value="1"/>
</dbReference>
<name>A5G151_ACICJ</name>
<dbReference type="Pfam" id="PF00171">
    <property type="entry name" value="Aldedh"/>
    <property type="match status" value="1"/>
</dbReference>
<dbReference type="GO" id="GO:0016620">
    <property type="term" value="F:oxidoreductase activity, acting on the aldehyde or oxo group of donors, NAD or NADP as acceptor"/>
    <property type="evidence" value="ECO:0007669"/>
    <property type="project" value="InterPro"/>
</dbReference>
<accession>A5G151</accession>
<evidence type="ECO:0000313" key="6">
    <source>
        <dbReference type="EMBL" id="ABQ31583.1"/>
    </source>
</evidence>